<organism evidence="3 4">
    <name type="scientific">Canavalia gladiata</name>
    <name type="common">Sword bean</name>
    <name type="synonym">Dolichos gladiatus</name>
    <dbReference type="NCBI Taxonomy" id="3824"/>
    <lineage>
        <taxon>Eukaryota</taxon>
        <taxon>Viridiplantae</taxon>
        <taxon>Streptophyta</taxon>
        <taxon>Embryophyta</taxon>
        <taxon>Tracheophyta</taxon>
        <taxon>Spermatophyta</taxon>
        <taxon>Magnoliopsida</taxon>
        <taxon>eudicotyledons</taxon>
        <taxon>Gunneridae</taxon>
        <taxon>Pentapetalae</taxon>
        <taxon>rosids</taxon>
        <taxon>fabids</taxon>
        <taxon>Fabales</taxon>
        <taxon>Fabaceae</taxon>
        <taxon>Papilionoideae</taxon>
        <taxon>50 kb inversion clade</taxon>
        <taxon>NPAAA clade</taxon>
        <taxon>indigoferoid/millettioid clade</taxon>
        <taxon>Phaseoleae</taxon>
        <taxon>Canavalia</taxon>
    </lineage>
</organism>
<gene>
    <name evidence="3" type="ORF">VNO77_42708</name>
</gene>
<protein>
    <recommendedName>
        <fullName evidence="5">Secreted protein</fullName>
    </recommendedName>
</protein>
<evidence type="ECO:0000256" key="2">
    <source>
        <dbReference type="SAM" id="SignalP"/>
    </source>
</evidence>
<comment type="caution">
    <text evidence="3">The sequence shown here is derived from an EMBL/GenBank/DDBJ whole genome shotgun (WGS) entry which is preliminary data.</text>
</comment>
<dbReference type="EMBL" id="JAYMYQ010000011">
    <property type="protein sequence ID" value="KAK7304819.1"/>
    <property type="molecule type" value="Genomic_DNA"/>
</dbReference>
<feature type="signal peptide" evidence="2">
    <location>
        <begin position="1"/>
        <end position="18"/>
    </location>
</feature>
<accession>A0AAN9PNS4</accession>
<evidence type="ECO:0008006" key="5">
    <source>
        <dbReference type="Google" id="ProtNLM"/>
    </source>
</evidence>
<evidence type="ECO:0000256" key="1">
    <source>
        <dbReference type="SAM" id="Phobius"/>
    </source>
</evidence>
<keyword evidence="4" id="KW-1185">Reference proteome</keyword>
<name>A0AAN9PNS4_CANGL</name>
<evidence type="ECO:0000313" key="4">
    <source>
        <dbReference type="Proteomes" id="UP001367508"/>
    </source>
</evidence>
<dbReference type="Proteomes" id="UP001367508">
    <property type="component" value="Unassembled WGS sequence"/>
</dbReference>
<keyword evidence="1" id="KW-0812">Transmembrane</keyword>
<feature type="transmembrane region" description="Helical" evidence="1">
    <location>
        <begin position="42"/>
        <end position="63"/>
    </location>
</feature>
<feature type="chain" id="PRO_5042879497" description="Secreted protein" evidence="2">
    <location>
        <begin position="19"/>
        <end position="79"/>
    </location>
</feature>
<evidence type="ECO:0000313" key="3">
    <source>
        <dbReference type="EMBL" id="KAK7304819.1"/>
    </source>
</evidence>
<sequence length="79" mass="9035">MIIYLFTIGIASSWLALAGVNHHVSNGKDSNPTNSTCTLTHIVFRLQFLLTTPFFFSFSPQYFHKHLKLKTKLTFTKKS</sequence>
<keyword evidence="1" id="KW-1133">Transmembrane helix</keyword>
<proteinExistence type="predicted"/>
<dbReference type="AlphaFoldDB" id="A0AAN9PNS4"/>
<reference evidence="3 4" key="1">
    <citation type="submission" date="2024-01" db="EMBL/GenBank/DDBJ databases">
        <title>The genomes of 5 underutilized Papilionoideae crops provide insights into root nodulation and disease resistanc.</title>
        <authorList>
            <person name="Jiang F."/>
        </authorList>
    </citation>
    <scope>NUCLEOTIDE SEQUENCE [LARGE SCALE GENOMIC DNA]</scope>
    <source>
        <strain evidence="3">LVBAO_FW01</strain>
        <tissue evidence="3">Leaves</tissue>
    </source>
</reference>
<keyword evidence="1" id="KW-0472">Membrane</keyword>
<keyword evidence="2" id="KW-0732">Signal</keyword>